<comment type="similarity">
    <text evidence="7">Belongs to the NRP synthetase family.</text>
</comment>
<dbReference type="InterPro" id="IPR001242">
    <property type="entry name" value="Condensation_dom"/>
</dbReference>
<dbReference type="InterPro" id="IPR020845">
    <property type="entry name" value="AMP-binding_CS"/>
</dbReference>
<accession>A0A9W9QZ66</accession>
<keyword evidence="4" id="KW-0808">Transferase</keyword>
<dbReference type="PANTHER" id="PTHR45527:SF16">
    <property type="entry name" value="NONRIBOSOMAL PEPTIDE SYNTHASE ATNA-RELATED"/>
    <property type="match status" value="1"/>
</dbReference>
<dbReference type="Gene3D" id="3.30.559.10">
    <property type="entry name" value="Chloramphenicol acetyltransferase-like domain"/>
    <property type="match status" value="4"/>
</dbReference>
<dbReference type="InterPro" id="IPR016036">
    <property type="entry name" value="Malonyl_transacylase_ACP-bd"/>
</dbReference>
<evidence type="ECO:0000256" key="5">
    <source>
        <dbReference type="ARBA" id="ARBA00022737"/>
    </source>
</evidence>
<dbReference type="Gene3D" id="3.40.50.720">
    <property type="entry name" value="NAD(P)-binding Rossmann-like Domain"/>
    <property type="match status" value="1"/>
</dbReference>
<keyword evidence="5" id="KW-0677">Repeat</keyword>
<dbReference type="Gene3D" id="3.40.50.12780">
    <property type="entry name" value="N-terminal domain of ligase-like"/>
    <property type="match status" value="3"/>
</dbReference>
<dbReference type="Pfam" id="PF00698">
    <property type="entry name" value="Acyl_transf_1"/>
    <property type="match status" value="1"/>
</dbReference>
<dbReference type="Gene3D" id="3.30.559.30">
    <property type="entry name" value="Nonribosomal peptide synthetase, condensation domain"/>
    <property type="match status" value="4"/>
</dbReference>
<dbReference type="SUPFAM" id="SSF52151">
    <property type="entry name" value="FabD/lysophospholipase-like"/>
    <property type="match status" value="1"/>
</dbReference>
<evidence type="ECO:0000256" key="6">
    <source>
        <dbReference type="ARBA" id="ARBA00029443"/>
    </source>
</evidence>
<dbReference type="PROSITE" id="PS50075">
    <property type="entry name" value="CARRIER"/>
    <property type="match status" value="4"/>
</dbReference>
<dbReference type="NCBIfam" id="TIGR01733">
    <property type="entry name" value="AA-adenyl-dom"/>
    <property type="match status" value="3"/>
</dbReference>
<dbReference type="GO" id="GO:0005737">
    <property type="term" value="C:cytoplasm"/>
    <property type="evidence" value="ECO:0007669"/>
    <property type="project" value="TreeGrafter"/>
</dbReference>
<dbReference type="Gene3D" id="3.30.70.3290">
    <property type="match status" value="1"/>
</dbReference>
<dbReference type="FunFam" id="3.30.559.30:FF:000003">
    <property type="entry name" value="Nonribosomal peptide synthase SidD"/>
    <property type="match status" value="2"/>
</dbReference>
<dbReference type="CDD" id="cd19542">
    <property type="entry name" value="CT_NRPS-like"/>
    <property type="match status" value="1"/>
</dbReference>
<evidence type="ECO:0000259" key="8">
    <source>
        <dbReference type="PROSITE" id="PS50075"/>
    </source>
</evidence>
<dbReference type="FunFam" id="3.30.300.30:FF:000015">
    <property type="entry name" value="Nonribosomal peptide synthase SidD"/>
    <property type="match status" value="3"/>
</dbReference>
<feature type="domain" description="Carrier" evidence="8">
    <location>
        <begin position="523"/>
        <end position="599"/>
    </location>
</feature>
<dbReference type="Gene3D" id="1.10.1200.10">
    <property type="entry name" value="ACP-like"/>
    <property type="match status" value="3"/>
</dbReference>
<feature type="domain" description="Carrier" evidence="8">
    <location>
        <begin position="4256"/>
        <end position="4336"/>
    </location>
</feature>
<evidence type="ECO:0000313" key="10">
    <source>
        <dbReference type="Proteomes" id="UP001148299"/>
    </source>
</evidence>
<dbReference type="PROSITE" id="PS00012">
    <property type="entry name" value="PHOSPHOPANTETHEINE"/>
    <property type="match status" value="1"/>
</dbReference>
<dbReference type="InterPro" id="IPR006162">
    <property type="entry name" value="Ppantetheine_attach_site"/>
</dbReference>
<keyword evidence="2" id="KW-0597">Phosphoprotein</keyword>
<dbReference type="PANTHER" id="PTHR45527">
    <property type="entry name" value="NONRIBOSOMAL PEPTIDE SYNTHETASE"/>
    <property type="match status" value="1"/>
</dbReference>
<dbReference type="SMART" id="SM00827">
    <property type="entry name" value="PKS_AT"/>
    <property type="match status" value="1"/>
</dbReference>
<dbReference type="EMBL" id="JAPZBR010000006">
    <property type="protein sequence ID" value="KAJ5350735.1"/>
    <property type="molecule type" value="Genomic_DNA"/>
</dbReference>
<dbReference type="SUPFAM" id="SSF51735">
    <property type="entry name" value="NAD(P)-binding Rossmann-fold domains"/>
    <property type="match status" value="1"/>
</dbReference>
<dbReference type="Pfam" id="PF00501">
    <property type="entry name" value="AMP-binding"/>
    <property type="match status" value="3"/>
</dbReference>
<proteinExistence type="inferred from homology"/>
<dbReference type="InterPro" id="IPR001227">
    <property type="entry name" value="Ac_transferase_dom_sf"/>
</dbReference>
<dbReference type="Pfam" id="PF07993">
    <property type="entry name" value="NAD_binding_4"/>
    <property type="match status" value="1"/>
</dbReference>
<dbReference type="SUPFAM" id="SSF55048">
    <property type="entry name" value="Probable ACP-binding domain of malonyl-CoA ACP transacylase"/>
    <property type="match status" value="1"/>
</dbReference>
<dbReference type="FunFam" id="3.30.559.30:FF:000002">
    <property type="entry name" value="Nonribosomal peptide synthase Pes1"/>
    <property type="match status" value="1"/>
</dbReference>
<dbReference type="GO" id="GO:0043041">
    <property type="term" value="P:amino acid activation for nonribosomal peptide biosynthetic process"/>
    <property type="evidence" value="ECO:0007669"/>
    <property type="project" value="TreeGrafter"/>
</dbReference>
<dbReference type="CDD" id="cd19545">
    <property type="entry name" value="FUM14_C_NRPS-like"/>
    <property type="match status" value="2"/>
</dbReference>
<reference evidence="9" key="2">
    <citation type="journal article" date="2023" name="IMA Fungus">
        <title>Comparative genomic study of the Penicillium genus elucidates a diverse pangenome and 15 lateral gene transfer events.</title>
        <authorList>
            <person name="Petersen C."/>
            <person name="Sorensen T."/>
            <person name="Nielsen M.R."/>
            <person name="Sondergaard T.E."/>
            <person name="Sorensen J.L."/>
            <person name="Fitzpatrick D.A."/>
            <person name="Frisvad J.C."/>
            <person name="Nielsen K.L."/>
        </authorList>
    </citation>
    <scope>NUCLEOTIDE SEQUENCE</scope>
    <source>
        <strain evidence="9">IBT 35675</strain>
    </source>
</reference>
<dbReference type="FunFam" id="3.40.50.12780:FF:000014">
    <property type="entry name" value="Nonribosomal peptide synthetase 1"/>
    <property type="match status" value="3"/>
</dbReference>
<dbReference type="Pfam" id="PF00550">
    <property type="entry name" value="PP-binding"/>
    <property type="match status" value="3"/>
</dbReference>
<evidence type="ECO:0000256" key="1">
    <source>
        <dbReference type="ARBA" id="ARBA00022450"/>
    </source>
</evidence>
<keyword evidence="3" id="KW-0436">Ligase</keyword>
<dbReference type="InterPro" id="IPR014043">
    <property type="entry name" value="Acyl_transferase_dom"/>
</dbReference>
<evidence type="ECO:0000256" key="2">
    <source>
        <dbReference type="ARBA" id="ARBA00022553"/>
    </source>
</evidence>
<dbReference type="FunFam" id="1.10.1200.10:FF:000005">
    <property type="entry name" value="Nonribosomal peptide synthetase 1"/>
    <property type="match status" value="1"/>
</dbReference>
<evidence type="ECO:0000256" key="3">
    <source>
        <dbReference type="ARBA" id="ARBA00022598"/>
    </source>
</evidence>
<dbReference type="InterPro" id="IPR009081">
    <property type="entry name" value="PP-bd_ACP"/>
</dbReference>
<dbReference type="InterPro" id="IPR020806">
    <property type="entry name" value="PKS_PP-bd"/>
</dbReference>
<dbReference type="GO" id="GO:0031177">
    <property type="term" value="F:phosphopantetheine binding"/>
    <property type="evidence" value="ECO:0007669"/>
    <property type="project" value="InterPro"/>
</dbReference>
<evidence type="ECO:0000256" key="4">
    <source>
        <dbReference type="ARBA" id="ARBA00022679"/>
    </source>
</evidence>
<feature type="domain" description="Carrier" evidence="8">
    <location>
        <begin position="3159"/>
        <end position="3233"/>
    </location>
</feature>
<dbReference type="SMART" id="SM00823">
    <property type="entry name" value="PKS_PP"/>
    <property type="match status" value="4"/>
</dbReference>
<protein>
    <recommendedName>
        <fullName evidence="8">Carrier domain-containing protein</fullName>
    </recommendedName>
</protein>
<dbReference type="GO" id="GO:0030639">
    <property type="term" value="P:polyketide biosynthetic process"/>
    <property type="evidence" value="ECO:0007669"/>
    <property type="project" value="UniProtKB-ARBA"/>
</dbReference>
<dbReference type="CDD" id="cd05918">
    <property type="entry name" value="A_NRPS_SidN3_like"/>
    <property type="match status" value="3"/>
</dbReference>
<organism evidence="9 10">
    <name type="scientific">Penicillium brevicompactum</name>
    <dbReference type="NCBI Taxonomy" id="5074"/>
    <lineage>
        <taxon>Eukaryota</taxon>
        <taxon>Fungi</taxon>
        <taxon>Dikarya</taxon>
        <taxon>Ascomycota</taxon>
        <taxon>Pezizomycotina</taxon>
        <taxon>Eurotiomycetes</taxon>
        <taxon>Eurotiomycetidae</taxon>
        <taxon>Eurotiales</taxon>
        <taxon>Aspergillaceae</taxon>
        <taxon>Penicillium</taxon>
    </lineage>
</organism>
<dbReference type="Gene3D" id="3.40.366.10">
    <property type="entry name" value="Malonyl-Coenzyme A Acyl Carrier Protein, domain 2"/>
    <property type="match status" value="1"/>
</dbReference>
<feature type="domain" description="Carrier" evidence="8">
    <location>
        <begin position="1603"/>
        <end position="1680"/>
    </location>
</feature>
<dbReference type="InterPro" id="IPR023213">
    <property type="entry name" value="CAT-like_dom_sf"/>
</dbReference>
<dbReference type="NCBIfam" id="NF003417">
    <property type="entry name" value="PRK04813.1"/>
    <property type="match status" value="3"/>
</dbReference>
<dbReference type="InterPro" id="IPR045851">
    <property type="entry name" value="AMP-bd_C_sf"/>
</dbReference>
<dbReference type="SUPFAM" id="SSF52777">
    <property type="entry name" value="CoA-dependent acyltransferases"/>
    <property type="match status" value="8"/>
</dbReference>
<dbReference type="InterPro" id="IPR016035">
    <property type="entry name" value="Acyl_Trfase/lysoPLipase"/>
</dbReference>
<dbReference type="InterPro" id="IPR013120">
    <property type="entry name" value="FAR_NAD-bd"/>
</dbReference>
<dbReference type="CDD" id="cd19534">
    <property type="entry name" value="E_NRPS"/>
    <property type="match status" value="1"/>
</dbReference>
<dbReference type="SUPFAM" id="SSF56801">
    <property type="entry name" value="Acetyl-CoA synthetase-like"/>
    <property type="match status" value="3"/>
</dbReference>
<dbReference type="InterPro" id="IPR036736">
    <property type="entry name" value="ACP-like_sf"/>
</dbReference>
<dbReference type="InterPro" id="IPR036291">
    <property type="entry name" value="NAD(P)-bd_dom_sf"/>
</dbReference>
<dbReference type="GO" id="GO:0016740">
    <property type="term" value="F:transferase activity"/>
    <property type="evidence" value="ECO:0007669"/>
    <property type="project" value="UniProtKB-KW"/>
</dbReference>
<gene>
    <name evidence="9" type="ORF">N7541_008462</name>
</gene>
<keyword evidence="10" id="KW-1185">Reference proteome</keyword>
<name>A0A9W9QZ66_PENBR</name>
<evidence type="ECO:0000256" key="7">
    <source>
        <dbReference type="ARBA" id="ARBA00029454"/>
    </source>
</evidence>
<dbReference type="InterPro" id="IPR042099">
    <property type="entry name" value="ANL_N_sf"/>
</dbReference>
<dbReference type="InterPro" id="IPR010071">
    <property type="entry name" value="AA_adenyl_dom"/>
</dbReference>
<comment type="similarity">
    <text evidence="6">In the C-terminal section; belongs to the NRP synthetase family.</text>
</comment>
<dbReference type="SUPFAM" id="SSF47336">
    <property type="entry name" value="ACP-like"/>
    <property type="match status" value="3"/>
</dbReference>
<dbReference type="InterPro" id="IPR000873">
    <property type="entry name" value="AMP-dep_synth/lig_dom"/>
</dbReference>
<dbReference type="FunFam" id="3.40.50.980:FF:000001">
    <property type="entry name" value="Non-ribosomal peptide synthetase"/>
    <property type="match status" value="1"/>
</dbReference>
<dbReference type="Pfam" id="PF00668">
    <property type="entry name" value="Condensation"/>
    <property type="match status" value="4"/>
</dbReference>
<evidence type="ECO:0000313" key="9">
    <source>
        <dbReference type="EMBL" id="KAJ5350735.1"/>
    </source>
</evidence>
<comment type="caution">
    <text evidence="9">The sequence shown here is derived from an EMBL/GenBank/DDBJ whole genome shotgun (WGS) entry which is preliminary data.</text>
</comment>
<sequence>MAEHNVPSATPEERALRPRLIVLSAESELDCRNLAQSIENHVIERRELVHADALLDELSRRLSQMPVFEYRVAFLAYALDDLVERLQNLEQTPILPRCKKNGAGLAFVFSGQGGQHPQMSQELLDVCPVYAKSIARASKFLKTIGCPWDMLTEITKHPEISQIDEPEFSYPTTIAVQIALVDTFAELGVHPAFVLGHSSGELAAAYSAKALSFEDALTVAYHTGRLTSEMKRKRRELPGGMLAVGASFDVVNTLLQTATKAATTGKIKIACINSPKSVTVSGDEAAILDLQRKLEARGIFNQNLHTGGAAYHSHLMTQIATELSQKLEGIRGGQTDASITMISSLTGEETGETMLGKDYWVENLISPVQFMDATKTLCREIPGSARVDMLLELGPHSQLDKPIKQTLHQLFDESDPEITCTGVLKRGLDAEACLLDALRSLFLEGVSVSPQLAIPATDARPLPALPDYLFDASNISAQHVGISATDEEVSRVSQNSWKPACLQPDRKGRVMSRLLTGQSKGQAPKTDTERILHRIMCNVFDLNDEAVDIESNFFSLGGDSVLAVEVSSVARQEGLLLPVSEILRHPRLTDMSRVAEAFVNEDDITIDPFSLVDVDALELLAEITRDWAVKASEVEDVYPCTPLQEGLMVITQTAPRTYTYQHVYRLSPTVDVGRFCRAWENTVKNTAILRTTIIPTQSAGTCQVVTTREIEWQFPTDLQKYLSSDLEKGVVYGGPLARYALFKGADGATRFIWTAHHSLYDGWSRPLIWQTVQRHYDSDDDLVLGSLPDVPFNRFIRHIQTADGVLVDEFWKQKLSGSTPSRFPQKFPMGYQPQVNETFVRQCQASSRDGSGVTRSTLIQAAWAILMNEYHEGCNDVIYGLTTSGRNANVPGIGEMMAPTITTVPFRVRIDPDESVDTFLHRIQIQAIDMIPFEQAGLQNISKINHECRLACDFQHLLVIQPEQKSSNEEVLPGVASMQATELHGYPLTVQCIIGAENVKIQIEFDNSLITTFQVEHICAQFETVLAQLCKDRSRSVGEIHAISELDMKQLLDWNREFPRVETRTVTALVEAQVREQPHAPAICSWDGDFTYEELDKLSTRLAHHLIGLGIGPEDFVPYCFPKSAMTIVAMVAIMKAGGAGVPLDPEYPPERTMSIVSDAGATVVITTPDLSIKFKGTGPQVVSLSEDFLSSLTQEDSIVPHRAQSWNSLYIPFTSGSSGKSKAIVVEHSMFASSALAHAKLLGLGAHSRVFQFAAYTFDVNFADIFTSLIQGSCICIPSDFERLNDITGAINRMVANSAVLTPTVAAMFTPDQVPTLKTLILGGEPLTRENVQVWADRVSLFTTYGPAECCVYCTALPLQSPEDDPAVLGHALGSLNWVVNPSDHNKLSPVGCIGELVVQGPIVSRGYLNDHEKTEAAYISNPAWLPIGCAEKHQRVYKTGDLVRYNADGTTSFIGRKDTQVKVHGQRVELEEIESHLSHIPEIKHALMVVPGSGLYSGRLVCVLSLHGAMQTTSSRISDEIELIDGRWKAAAVELVARTRNALEQKLPRYMIPAAWAVVKKIPMNASRKLDRKLLKFWLEAIDESTYRSIADVSNIKATKQPATLLEKAICDTISIVLALPVDSIGLEHSFLGLGGDSISAMQLMSRLRTTHNVRLSVQDILRYRTVEALVSHAHISQNMEDDALVFEDIIGWFDLTPIQKMFFQKQPNGQNHFNQSFALKIARKNSPDPEDGQKDIVPWSALEQALRTLIERHPMLRCRYSKSQKDGMWRQRITTDAAESLLLIPSQRLSYHDLAGTFRGLQTQLNAEKGPLVAGMICHVDADQYLFLTIHHLVIDLVSWRVILEELEELLLHGAIHSEPGISYANWAKLQTQYAQSNLSPEDVLQADALSPDFEYWGMAKQPNIVADSIETSFVLDNERTSLLLGESQEALGTQPVEVMVAALVHSFHTVFQDRQIPAVFMEGHGRESWSPAIDITRTVGWFTTMYPVSVEIENSSDWFQTVKKTKDARRRLAHNGWSYFTARHLNPEASQLVETSDMEILFNYLGLYQQFQRPDSLFQPSGIAGQALQDFSPTMERYALFEISAAVDNGCLQFTFAVNKSMQHQSDIQRWVKECHRVLADGIDQLTEHPHVATVGDFNTMLETTSGIRRLTEEILPAVNISDIGQVERVSSCSSMQLGILLGQMKSPGAYQFYTIQEAEWRGDSEIDASMLLKAWQEVVDRHAALRTIFIRESDSDTLWGQLVLKQTRASVYEVPCSNEDPISTLRHTKPMRTIEGVPHHQLTFCCGTDGRRFFKLELSHALVDGTSTQIILKDIKLAFEGQLYQIAPPLSYCDYVTFLQQQRKRTSLEYWKTYLQDVQPCHFPLLDDGRPQIHQWETIVMEVPSVTEAVVRQFSNEYGLTFANVVQVAWAIVLQTFTNTDCVTYGYLTSGRDAPLEGIENAVGAFINMLVLKADLSKSTTALEVLQRCQDDYLRCIPHQYVSLGEIQHAIGMSGQPLSNPLSKPLFNTAISIQKRASHSGSAKLSLTSVHEYDPSEFDISVNVLSSARRTEFHLTHQTSKISSGQALSIASVFRTVISSILAAPEKLVSEVNVMSAESKHHIQRWTSQVPQRINSCMHHVISEQARNTPDAPALHSWEGDYTYAELESASDLLARYLAIYGIKPDDCIPLCFEKSLYTVIAVLAVLKTGGAFVLLDPKHPADRTKGLLENLNARFIIASEGTREYCETLIEEVVTFSQATLAMLPNGDDIELPTSSVVTPQNIMYVQFTSGSSGVPKGVVIEHSAACSSVHHHGSVMGFGPKTRTFQFSSYTFDAVILEIFTTLYHGGCICIPSDDDRMSRMTDSMRLMNVNMMFTTPTLAQLFKPEDVPMLKTLMVGGELVGSSTTDIWRDKVNLIGAYGPAECTIYSAYNLLSTNDLRPEVLGYPVGSVIWLVDPNNHDKLVPVGALGELLVQGPIVGRGYLHDAQRTEASFLTNTAWLSDYDGSSQHRLYKTGDLGRQNSDGTITIVGRKDTQFKVNGQRIEFTEIEYHIKANLPGVLQVAADVVTPTHLGGRPLLSVFINLGQSESRDENAIGSLLPMTESTHATMVEIESVLAKALPPYMIPRLWLPISRMPLSASGKTERKLLRSWSASLSEAQVNQYALSSGSKTEPSTDMERSLAQLWQRVLNISSVGRGDSFFRLGGDSISAMQLASAAHKAGVQLSVADIFNHPSLLMMAANLSTAQTQETIVKSEAVVPFGLLTPGVNHSLFLNSAAEKADIRLDWIQDMYPCTPLQEGMMALTTRDPGSYGWQDVLSLPASINLDRFRAAWQAVVNELEIIRTRLVEMDHHGTYQVVIKPQHSSIEWRYVDCLEEYLIHDKKLPFSYGTPLYRLAIVRQGSKVYCVSSAHHAILDRWSISLMMDRLKSHYLSQTLPPPPPFQTFIKWMCSLDPEASDRYWKSRFAGSSIVEFPRLLAGHRPRATAVAKHIIPKSATRGSVNITIPTLLRAAWAFTISQHTGADDVVFGMTQTGRNAPVADITDIVAPLITVVPFKSVIGKNLLVSELLQNIHQDTVAMIPHEHSGLQHIAQLNAQCQAASKFQNLLVIQSQQHQQDQAKLPLGLERLDVVENDVLSYGIILVCDLTEGAIMLQAAFDPKVVSHTMMETLLAQFGHFFQQLNDPENAFMSLQDLRLVGEHDMGQLSVWNRPRSAERVDKRAHDLIHERALAQPDSVAIDSEDGQFTYAQLDNLSTNLAHHLLECHQVGPEKVIPLFFRKSAWAIVSMLAVTKAGGAFVFLDPAHPMDRLMFITRQIKATSILTTPDLSSAWDSTALKPLPITRDFVEQLPTQQQLPVTSVMPHNVLYVIFTSGSTGTPKGCVVSHASFLSGAVQHARQSRLSSDARVLQIAPYTFDVSILETLTGLISGACICLPMASHQNILISQIINDLGITWSFLTPSVARTISPKNCPTLQTLILGGESLSKVDIETWAGQVHLCNGYGPSECAVACTANVNITADTDPANIGSTMCCNAWVVDSENPDHLLPIGAIGELLIQGPVVCRGYLNEPEKTDAVFIQPPAWLDRFGPEFSSENRLYLTGDLVRYNDDGTLHFIGRKDTQVKLRGQRIELGEIEHHASVYPSIRHVAVELPKSGKYRESLVAVLSLRGKAAPSSDELGDDLVPVSGEQLEAARQSIPDIRSYLTQHLPPYMVPSSFVVLEGLPLLSSGKINRTKIRTWLGDMSADMQERVSAQLDTSTSHTASLIPDDQITALILSKKITQLIAKDDEKYSMTIRDRDIALARAGLNSISAVSLAAFIKKEFDIRVSIDSLLEESMTVCDVARMINCSGLDPTASEAPSALDLSAEIEKALAYFDQKATPGPLHISQSPETQSIATILLTGATGFLGSQILKHLLDLPGIKRVVTLVRAPDISQATSRVIESAQKSKWWRDSYSSKLEVWIGDLSQPDLGLKPDQWRCIEGQPESPFSVDAIVHNGATVHWGYDYQGLEAVNVTSTVSLLASLTRSPQPPRFTFISGGQLFLGDENDNSQVDAYAQMMRTAGGYAQTKFVAEEAVKEFARRYTTSIASIASIVKPGLIVGTADSGVSNTDDFLWRVVASVIETGAFNSTGLDGIILVSGAHQVSTAILGDVLHPKPPGHRVETTIRYGIPVGELWEMLRDEFGYQLGAADATEWLSLLRAQVEKNGEKHPLWPVFHLLEATGGSLGVPLPADLRQDEHNDEVKASLRRSIVYLREIGYLPNADATGDQSSMQKDLVFARAGGRSRT</sequence>
<dbReference type="PROSITE" id="PS00455">
    <property type="entry name" value="AMP_BINDING"/>
    <property type="match status" value="3"/>
</dbReference>
<dbReference type="Gene3D" id="3.30.300.30">
    <property type="match status" value="3"/>
</dbReference>
<keyword evidence="1" id="KW-0596">Phosphopantetheine</keyword>
<reference evidence="9" key="1">
    <citation type="submission" date="2022-12" db="EMBL/GenBank/DDBJ databases">
        <authorList>
            <person name="Petersen C."/>
        </authorList>
    </citation>
    <scope>NUCLEOTIDE SEQUENCE</scope>
    <source>
        <strain evidence="9">IBT 35675</strain>
    </source>
</reference>
<dbReference type="Proteomes" id="UP001148299">
    <property type="component" value="Unassembled WGS sequence"/>
</dbReference>
<dbReference type="GO" id="GO:0016874">
    <property type="term" value="F:ligase activity"/>
    <property type="evidence" value="ECO:0007669"/>
    <property type="project" value="UniProtKB-KW"/>
</dbReference>